<evidence type="ECO:0000259" key="1">
    <source>
        <dbReference type="Pfam" id="PF09681"/>
    </source>
</evidence>
<protein>
    <recommendedName>
        <fullName evidence="1">Phage replisome organiser N-terminal domain-containing protein</fullName>
    </recommendedName>
</protein>
<dbReference type="Pfam" id="PF09681">
    <property type="entry name" value="Phage_rep_org_N"/>
    <property type="match status" value="1"/>
</dbReference>
<dbReference type="EMBL" id="QRHL01000009">
    <property type="protein sequence ID" value="RHF72330.1"/>
    <property type="molecule type" value="Genomic_DNA"/>
</dbReference>
<name>A0A414PV12_FUSMR</name>
<sequence length="277" mass="32316">MAKKYFWLKLKDNFFKQKSIKKLRKMAGGDTFTIIYLKMQLLSLTNEGKLYYEGVEDNFVEELALELDENVEDIQMTVLYLQKNNLIEFGELPDEYILPEVVGSIGSETAAAERKRQQRAREREKLLLENKKCDNVTTKSQLVTNSHTEIEINKEIDIEKDIEREKKNHLLSLSYKEKLTELKKIIMKATNSNEHQVNLVFQPSRYQNIIDDLLLNIYNSDYLQGETDKIPPLSTYTTESQINKIMAGFYKTHNKAKDKIGIETLQYKTNNSLDDIL</sequence>
<evidence type="ECO:0000313" key="3">
    <source>
        <dbReference type="Proteomes" id="UP000284676"/>
    </source>
</evidence>
<reference evidence="2 3" key="1">
    <citation type="submission" date="2018-08" db="EMBL/GenBank/DDBJ databases">
        <title>A genome reference for cultivated species of the human gut microbiota.</title>
        <authorList>
            <person name="Zou Y."/>
            <person name="Xue W."/>
            <person name="Luo G."/>
        </authorList>
    </citation>
    <scope>NUCLEOTIDE SEQUENCE [LARGE SCALE GENOMIC DNA]</scope>
    <source>
        <strain evidence="2 3">AM25-1</strain>
    </source>
</reference>
<comment type="caution">
    <text evidence="2">The sequence shown here is derived from an EMBL/GenBank/DDBJ whole genome shotgun (WGS) entry which is preliminary data.</text>
</comment>
<dbReference type="AlphaFoldDB" id="A0A414PV12"/>
<dbReference type="Proteomes" id="UP000284676">
    <property type="component" value="Unassembled WGS sequence"/>
</dbReference>
<gene>
    <name evidence="2" type="ORF">DW663_07035</name>
</gene>
<dbReference type="InterPro" id="IPR010056">
    <property type="entry name" value="Phage_rep_org__N"/>
</dbReference>
<organism evidence="2 3">
    <name type="scientific">Fusobacterium mortiferum</name>
    <dbReference type="NCBI Taxonomy" id="850"/>
    <lineage>
        <taxon>Bacteria</taxon>
        <taxon>Fusobacteriati</taxon>
        <taxon>Fusobacteriota</taxon>
        <taxon>Fusobacteriia</taxon>
        <taxon>Fusobacteriales</taxon>
        <taxon>Fusobacteriaceae</taxon>
        <taxon>Fusobacterium</taxon>
    </lineage>
</organism>
<dbReference type="NCBIfam" id="TIGR01714">
    <property type="entry name" value="phage_rep_org_N"/>
    <property type="match status" value="1"/>
</dbReference>
<evidence type="ECO:0000313" key="2">
    <source>
        <dbReference type="EMBL" id="RHF72330.1"/>
    </source>
</evidence>
<feature type="domain" description="Phage replisome organiser N-terminal" evidence="1">
    <location>
        <begin position="7"/>
        <end position="124"/>
    </location>
</feature>
<dbReference type="RefSeq" id="WP_118234376.1">
    <property type="nucleotide sequence ID" value="NZ_QRHL01000009.1"/>
</dbReference>
<proteinExistence type="predicted"/>
<accession>A0A414PV12</accession>